<organism evidence="2 3">
    <name type="scientific">Oculimacula yallundae</name>
    <dbReference type="NCBI Taxonomy" id="86028"/>
    <lineage>
        <taxon>Eukaryota</taxon>
        <taxon>Fungi</taxon>
        <taxon>Dikarya</taxon>
        <taxon>Ascomycota</taxon>
        <taxon>Pezizomycotina</taxon>
        <taxon>Leotiomycetes</taxon>
        <taxon>Helotiales</taxon>
        <taxon>Ploettnerulaceae</taxon>
        <taxon>Oculimacula</taxon>
    </lineage>
</organism>
<keyword evidence="1" id="KW-0732">Signal</keyword>
<proteinExistence type="predicted"/>
<dbReference type="EMBL" id="JAZHXI010000003">
    <property type="protein sequence ID" value="KAL2072973.1"/>
    <property type="molecule type" value="Genomic_DNA"/>
</dbReference>
<evidence type="ECO:0000313" key="2">
    <source>
        <dbReference type="EMBL" id="KAL2072973.1"/>
    </source>
</evidence>
<reference evidence="2 3" key="1">
    <citation type="journal article" date="2024" name="Commun. Biol.">
        <title>Comparative genomic analysis of thermophilic fungi reveals convergent evolutionary adaptations and gene losses.</title>
        <authorList>
            <person name="Steindorff A.S."/>
            <person name="Aguilar-Pontes M.V."/>
            <person name="Robinson A.J."/>
            <person name="Andreopoulos B."/>
            <person name="LaButti K."/>
            <person name="Kuo A."/>
            <person name="Mondo S."/>
            <person name="Riley R."/>
            <person name="Otillar R."/>
            <person name="Haridas S."/>
            <person name="Lipzen A."/>
            <person name="Grimwood J."/>
            <person name="Schmutz J."/>
            <person name="Clum A."/>
            <person name="Reid I.D."/>
            <person name="Moisan M.C."/>
            <person name="Butler G."/>
            <person name="Nguyen T.T.M."/>
            <person name="Dewar K."/>
            <person name="Conant G."/>
            <person name="Drula E."/>
            <person name="Henrissat B."/>
            <person name="Hansel C."/>
            <person name="Singer S."/>
            <person name="Hutchinson M.I."/>
            <person name="de Vries R.P."/>
            <person name="Natvig D.O."/>
            <person name="Powell A.J."/>
            <person name="Tsang A."/>
            <person name="Grigoriev I.V."/>
        </authorList>
    </citation>
    <scope>NUCLEOTIDE SEQUENCE [LARGE SCALE GENOMIC DNA]</scope>
    <source>
        <strain evidence="2 3">CBS 494.80</strain>
    </source>
</reference>
<evidence type="ECO:0000256" key="1">
    <source>
        <dbReference type="SAM" id="SignalP"/>
    </source>
</evidence>
<sequence length="127" mass="13734">MYISNLTTAILTTCLLTILPPTFALPMPQPKSNLHLLEAYLDFNRDISVSQIASHSLTHLQAQSQPQTFPQLQIQPQNLAQIQPQPNVLSSFPGVGVRIPVPAAGAVKMSHGNVPGDAVKAEFDARI</sequence>
<evidence type="ECO:0000313" key="3">
    <source>
        <dbReference type="Proteomes" id="UP001595075"/>
    </source>
</evidence>
<name>A0ABR4CT75_9HELO</name>
<accession>A0ABR4CT75</accession>
<feature type="chain" id="PRO_5047168880" evidence="1">
    <location>
        <begin position="25"/>
        <end position="127"/>
    </location>
</feature>
<dbReference type="Proteomes" id="UP001595075">
    <property type="component" value="Unassembled WGS sequence"/>
</dbReference>
<feature type="signal peptide" evidence="1">
    <location>
        <begin position="1"/>
        <end position="24"/>
    </location>
</feature>
<comment type="caution">
    <text evidence="2">The sequence shown here is derived from an EMBL/GenBank/DDBJ whole genome shotgun (WGS) entry which is preliminary data.</text>
</comment>
<protein>
    <submittedName>
        <fullName evidence="2">Uncharacterized protein</fullName>
    </submittedName>
</protein>
<gene>
    <name evidence="2" type="ORF">VTL71DRAFT_10297</name>
</gene>
<keyword evidence="3" id="KW-1185">Reference proteome</keyword>